<dbReference type="Proteomes" id="UP000614601">
    <property type="component" value="Unassembled WGS sequence"/>
</dbReference>
<proteinExistence type="predicted"/>
<name>A0A811KAR3_9BILA</name>
<accession>A0A811KAR3</accession>
<organism evidence="1 2">
    <name type="scientific">Bursaphelenchus okinawaensis</name>
    <dbReference type="NCBI Taxonomy" id="465554"/>
    <lineage>
        <taxon>Eukaryota</taxon>
        <taxon>Metazoa</taxon>
        <taxon>Ecdysozoa</taxon>
        <taxon>Nematoda</taxon>
        <taxon>Chromadorea</taxon>
        <taxon>Rhabditida</taxon>
        <taxon>Tylenchina</taxon>
        <taxon>Tylenchomorpha</taxon>
        <taxon>Aphelenchoidea</taxon>
        <taxon>Aphelenchoididae</taxon>
        <taxon>Bursaphelenchus</taxon>
    </lineage>
</organism>
<dbReference type="EMBL" id="CAJFCW020000002">
    <property type="protein sequence ID" value="CAG9096163.1"/>
    <property type="molecule type" value="Genomic_DNA"/>
</dbReference>
<comment type="caution">
    <text evidence="1">The sequence shown here is derived from an EMBL/GenBank/DDBJ whole genome shotgun (WGS) entry which is preliminary data.</text>
</comment>
<dbReference type="AlphaFoldDB" id="A0A811KAR3"/>
<gene>
    <name evidence="1" type="ORF">BOKJ2_LOCUS4265</name>
</gene>
<reference evidence="1" key="1">
    <citation type="submission" date="2020-09" db="EMBL/GenBank/DDBJ databases">
        <authorList>
            <person name="Kikuchi T."/>
        </authorList>
    </citation>
    <scope>NUCLEOTIDE SEQUENCE</scope>
    <source>
        <strain evidence="1">SH1</strain>
    </source>
</reference>
<protein>
    <submittedName>
        <fullName evidence="1">Uncharacterized protein</fullName>
    </submittedName>
</protein>
<dbReference type="EMBL" id="CAJFDH010000002">
    <property type="protein sequence ID" value="CAD5212464.1"/>
    <property type="molecule type" value="Genomic_DNA"/>
</dbReference>
<dbReference type="Proteomes" id="UP000783686">
    <property type="component" value="Unassembled WGS sequence"/>
</dbReference>
<evidence type="ECO:0000313" key="2">
    <source>
        <dbReference type="Proteomes" id="UP000614601"/>
    </source>
</evidence>
<evidence type="ECO:0000313" key="1">
    <source>
        <dbReference type="EMBL" id="CAD5212464.1"/>
    </source>
</evidence>
<keyword evidence="2" id="KW-1185">Reference proteome</keyword>
<sequence>MNPEVIVMLESLRQEFLNNLTPNAKEEGKKFIDGIASLAPDFVWPFEVLAPVTPSEPHPIERYSKEELDEITRNAQERTDRLKAAAVHDAIVESKKGEAESPVVEPKLGRFVSWVDSYTYSQTKKEAKMIIKATENKKEQ</sequence>